<dbReference type="Gene3D" id="3.40.630.30">
    <property type="match status" value="1"/>
</dbReference>
<accession>A0ABV7WSA1</accession>
<dbReference type="InterPro" id="IPR000182">
    <property type="entry name" value="GNAT_dom"/>
</dbReference>
<dbReference type="CDD" id="cd04301">
    <property type="entry name" value="NAT_SF"/>
    <property type="match status" value="1"/>
</dbReference>
<dbReference type="EMBL" id="JBHRYN010000012">
    <property type="protein sequence ID" value="MFC3702180.1"/>
    <property type="molecule type" value="Genomic_DNA"/>
</dbReference>
<dbReference type="EC" id="2.3.-.-" evidence="2"/>
<dbReference type="PROSITE" id="PS51186">
    <property type="entry name" value="GNAT"/>
    <property type="match status" value="1"/>
</dbReference>
<dbReference type="Pfam" id="PF13508">
    <property type="entry name" value="Acetyltransf_7"/>
    <property type="match status" value="1"/>
</dbReference>
<keyword evidence="3" id="KW-1185">Reference proteome</keyword>
<name>A0ABV7WSA1_9GAMM</name>
<evidence type="ECO:0000313" key="3">
    <source>
        <dbReference type="Proteomes" id="UP001595710"/>
    </source>
</evidence>
<sequence length="140" mass="15908">MKYIRISTDPSDMDIDLIHSFLSTQARWCTGIPRTIVEKAIANSLCFGVFLNGTQVGFCRMVTDFATFGNLVDVFVVPEHQGKGYCQMMLAEVNNHPELQGLRRIMLATSDKHALYEKAGFKPLLKPEIFMEKFNPLVYK</sequence>
<organism evidence="2 3">
    <name type="scientific">Reinekea marina</name>
    <dbReference type="NCBI Taxonomy" id="1310421"/>
    <lineage>
        <taxon>Bacteria</taxon>
        <taxon>Pseudomonadati</taxon>
        <taxon>Pseudomonadota</taxon>
        <taxon>Gammaproteobacteria</taxon>
        <taxon>Oceanospirillales</taxon>
        <taxon>Saccharospirillaceae</taxon>
        <taxon>Reinekea</taxon>
    </lineage>
</organism>
<dbReference type="InterPro" id="IPR016181">
    <property type="entry name" value="Acyl_CoA_acyltransferase"/>
</dbReference>
<protein>
    <submittedName>
        <fullName evidence="2">GNAT family N-acetyltransferase</fullName>
        <ecNumber evidence="2">2.3.-.-</ecNumber>
    </submittedName>
</protein>
<reference evidence="3" key="1">
    <citation type="journal article" date="2019" name="Int. J. Syst. Evol. Microbiol.">
        <title>The Global Catalogue of Microorganisms (GCM) 10K type strain sequencing project: providing services to taxonomists for standard genome sequencing and annotation.</title>
        <authorList>
            <consortium name="The Broad Institute Genomics Platform"/>
            <consortium name="The Broad Institute Genome Sequencing Center for Infectious Disease"/>
            <person name="Wu L."/>
            <person name="Ma J."/>
        </authorList>
    </citation>
    <scope>NUCLEOTIDE SEQUENCE [LARGE SCALE GENOMIC DNA]</scope>
    <source>
        <strain evidence="3">CECT 8288</strain>
    </source>
</reference>
<dbReference type="InterPro" id="IPR053144">
    <property type="entry name" value="Acetyltransferase_Butenolide"/>
</dbReference>
<keyword evidence="2" id="KW-0808">Transferase</keyword>
<comment type="caution">
    <text evidence="2">The sequence shown here is derived from an EMBL/GenBank/DDBJ whole genome shotgun (WGS) entry which is preliminary data.</text>
</comment>
<evidence type="ECO:0000259" key="1">
    <source>
        <dbReference type="PROSITE" id="PS51186"/>
    </source>
</evidence>
<keyword evidence="2" id="KW-0012">Acyltransferase</keyword>
<gene>
    <name evidence="2" type="ORF">ACFOND_11040</name>
</gene>
<evidence type="ECO:0000313" key="2">
    <source>
        <dbReference type="EMBL" id="MFC3702180.1"/>
    </source>
</evidence>
<dbReference type="Proteomes" id="UP001595710">
    <property type="component" value="Unassembled WGS sequence"/>
</dbReference>
<dbReference type="GO" id="GO:0016746">
    <property type="term" value="F:acyltransferase activity"/>
    <property type="evidence" value="ECO:0007669"/>
    <property type="project" value="UniProtKB-KW"/>
</dbReference>
<dbReference type="RefSeq" id="WP_290281498.1">
    <property type="nucleotide sequence ID" value="NZ_JAUFQI010000001.1"/>
</dbReference>
<dbReference type="SUPFAM" id="SSF55729">
    <property type="entry name" value="Acyl-CoA N-acyltransferases (Nat)"/>
    <property type="match status" value="1"/>
</dbReference>
<dbReference type="PANTHER" id="PTHR43233">
    <property type="entry name" value="FAMILY N-ACETYLTRANSFERASE, PUTATIVE (AFU_ORTHOLOGUE AFUA_6G03350)-RELATED"/>
    <property type="match status" value="1"/>
</dbReference>
<feature type="domain" description="N-acetyltransferase" evidence="1">
    <location>
        <begin position="4"/>
        <end position="136"/>
    </location>
</feature>
<dbReference type="PANTHER" id="PTHR43233:SF1">
    <property type="entry name" value="FAMILY N-ACETYLTRANSFERASE, PUTATIVE (AFU_ORTHOLOGUE AFUA_6G03350)-RELATED"/>
    <property type="match status" value="1"/>
</dbReference>
<proteinExistence type="predicted"/>